<proteinExistence type="predicted"/>
<feature type="non-terminal residue" evidence="2">
    <location>
        <position position="1"/>
    </location>
</feature>
<organism evidence="2">
    <name type="scientific">marine metagenome</name>
    <dbReference type="NCBI Taxonomy" id="408172"/>
    <lineage>
        <taxon>unclassified sequences</taxon>
        <taxon>metagenomes</taxon>
        <taxon>ecological metagenomes</taxon>
    </lineage>
</organism>
<feature type="region of interest" description="Disordered" evidence="1">
    <location>
        <begin position="1"/>
        <end position="50"/>
    </location>
</feature>
<name>A0A382P884_9ZZZZ</name>
<feature type="compositionally biased region" description="Basic and acidic residues" evidence="1">
    <location>
        <begin position="1"/>
        <end position="22"/>
    </location>
</feature>
<protein>
    <submittedName>
        <fullName evidence="2">Uncharacterized protein</fullName>
    </submittedName>
</protein>
<accession>A0A382P884</accession>
<gene>
    <name evidence="2" type="ORF">METZ01_LOCUS322483</name>
</gene>
<reference evidence="2" key="1">
    <citation type="submission" date="2018-05" db="EMBL/GenBank/DDBJ databases">
        <authorList>
            <person name="Lanie J.A."/>
            <person name="Ng W.-L."/>
            <person name="Kazmierczak K.M."/>
            <person name="Andrzejewski T.M."/>
            <person name="Davidsen T.M."/>
            <person name="Wayne K.J."/>
            <person name="Tettelin H."/>
            <person name="Glass J.I."/>
            <person name="Rusch D."/>
            <person name="Podicherti R."/>
            <person name="Tsui H.-C.T."/>
            <person name="Winkler M.E."/>
        </authorList>
    </citation>
    <scope>NUCLEOTIDE SEQUENCE</scope>
</reference>
<dbReference type="EMBL" id="UINC01105587">
    <property type="protein sequence ID" value="SVC69629.1"/>
    <property type="molecule type" value="Genomic_DNA"/>
</dbReference>
<feature type="non-terminal residue" evidence="2">
    <location>
        <position position="50"/>
    </location>
</feature>
<evidence type="ECO:0000313" key="2">
    <source>
        <dbReference type="EMBL" id="SVC69629.1"/>
    </source>
</evidence>
<sequence length="50" mass="5775">VLGEHHGASKSHGTDQHDDRAHIHCLQTRAEDDQDAREAEYNCHQSHFRQ</sequence>
<evidence type="ECO:0000256" key="1">
    <source>
        <dbReference type="SAM" id="MobiDB-lite"/>
    </source>
</evidence>
<dbReference type="AlphaFoldDB" id="A0A382P884"/>